<proteinExistence type="predicted"/>
<dbReference type="PANTHER" id="PTHR30002">
    <property type="entry name" value="EPOXYQUEUOSINE REDUCTASE"/>
    <property type="match status" value="1"/>
</dbReference>
<dbReference type="EMBL" id="UINC01069509">
    <property type="protein sequence ID" value="SVC02941.1"/>
    <property type="molecule type" value="Genomic_DNA"/>
</dbReference>
<dbReference type="AlphaFoldDB" id="A0A382IWJ8"/>
<feature type="non-terminal residue" evidence="4">
    <location>
        <position position="1"/>
    </location>
</feature>
<keyword evidence="1" id="KW-0411">Iron-sulfur</keyword>
<keyword evidence="1" id="KW-0479">Metal-binding</keyword>
<reference evidence="4" key="1">
    <citation type="submission" date="2018-05" db="EMBL/GenBank/DDBJ databases">
        <authorList>
            <person name="Lanie J.A."/>
            <person name="Ng W.-L."/>
            <person name="Kazmierczak K.M."/>
            <person name="Andrzejewski T.M."/>
            <person name="Davidsen T.M."/>
            <person name="Wayne K.J."/>
            <person name="Tettelin H."/>
            <person name="Glass J.I."/>
            <person name="Rusch D."/>
            <person name="Podicherti R."/>
            <person name="Tsui H.-C.T."/>
            <person name="Winkler M.E."/>
        </authorList>
    </citation>
    <scope>NUCLEOTIDE SEQUENCE</scope>
</reference>
<keyword evidence="2" id="KW-0560">Oxidoreductase</keyword>
<sequence>VSLIKEKTMRLERFAIELGFDGFGVTGAGSPKAIERYKEWLNLGYEGEMTYMSRNFGRRSDLGIVFPGVKSVICLRTNYLTADKGMGFADNADRGDISLYPLNEDYHNVLI</sequence>
<keyword evidence="1" id="KW-0408">Iron</keyword>
<gene>
    <name evidence="4" type="ORF">METZ01_LOCUS255795</name>
</gene>
<dbReference type="InterPro" id="IPR004453">
    <property type="entry name" value="QueG"/>
</dbReference>
<dbReference type="PANTHER" id="PTHR30002:SF4">
    <property type="entry name" value="EPOXYQUEUOSINE REDUCTASE"/>
    <property type="match status" value="1"/>
</dbReference>
<dbReference type="GO" id="GO:0051539">
    <property type="term" value="F:4 iron, 4 sulfur cluster binding"/>
    <property type="evidence" value="ECO:0007669"/>
    <property type="project" value="UniProtKB-KW"/>
</dbReference>
<name>A0A382IWJ8_9ZZZZ</name>
<evidence type="ECO:0000259" key="3">
    <source>
        <dbReference type="Pfam" id="PF08331"/>
    </source>
</evidence>
<dbReference type="GO" id="GO:0052693">
    <property type="term" value="F:epoxyqueuosine reductase activity"/>
    <property type="evidence" value="ECO:0007669"/>
    <property type="project" value="TreeGrafter"/>
</dbReference>
<feature type="domain" description="DUF1730" evidence="3">
    <location>
        <begin position="59"/>
        <end position="110"/>
    </location>
</feature>
<feature type="non-terminal residue" evidence="4">
    <location>
        <position position="111"/>
    </location>
</feature>
<dbReference type="InterPro" id="IPR013542">
    <property type="entry name" value="QueG_DUF1730"/>
</dbReference>
<organism evidence="4">
    <name type="scientific">marine metagenome</name>
    <dbReference type="NCBI Taxonomy" id="408172"/>
    <lineage>
        <taxon>unclassified sequences</taxon>
        <taxon>metagenomes</taxon>
        <taxon>ecological metagenomes</taxon>
    </lineage>
</organism>
<evidence type="ECO:0000256" key="1">
    <source>
        <dbReference type="ARBA" id="ARBA00022485"/>
    </source>
</evidence>
<keyword evidence="1" id="KW-0004">4Fe-4S</keyword>
<dbReference type="GO" id="GO:0008616">
    <property type="term" value="P:tRNA queuosine(34) biosynthetic process"/>
    <property type="evidence" value="ECO:0007669"/>
    <property type="project" value="InterPro"/>
</dbReference>
<accession>A0A382IWJ8</accession>
<evidence type="ECO:0000256" key="2">
    <source>
        <dbReference type="ARBA" id="ARBA00023002"/>
    </source>
</evidence>
<protein>
    <recommendedName>
        <fullName evidence="3">DUF1730 domain-containing protein</fullName>
    </recommendedName>
</protein>
<evidence type="ECO:0000313" key="4">
    <source>
        <dbReference type="EMBL" id="SVC02941.1"/>
    </source>
</evidence>
<dbReference type="Pfam" id="PF08331">
    <property type="entry name" value="QueG_DUF1730"/>
    <property type="match status" value="1"/>
</dbReference>